<evidence type="ECO:0000256" key="13">
    <source>
        <dbReference type="ARBA" id="ARBA00034808"/>
    </source>
</evidence>
<keyword evidence="7 15" id="KW-0067">ATP-binding</keyword>
<dbReference type="Pfam" id="PF00270">
    <property type="entry name" value="DEAD"/>
    <property type="match status" value="1"/>
</dbReference>
<dbReference type="PANTHER" id="PTHR47964:SF1">
    <property type="entry name" value="ATP-DEPENDENT DNA HELICASE HOMOLOG RECG, CHLOROPLASTIC"/>
    <property type="match status" value="1"/>
</dbReference>
<evidence type="ECO:0000259" key="17">
    <source>
        <dbReference type="PROSITE" id="PS51194"/>
    </source>
</evidence>
<dbReference type="InterPro" id="IPR033454">
    <property type="entry name" value="RecG_wedge"/>
</dbReference>
<evidence type="ECO:0000256" key="15">
    <source>
        <dbReference type="RuleBase" id="RU363016"/>
    </source>
</evidence>
<keyword evidence="3 15" id="KW-0547">Nucleotide-binding</keyword>
<dbReference type="Pfam" id="PF17191">
    <property type="entry name" value="RecG_wedge"/>
    <property type="match status" value="1"/>
</dbReference>
<dbReference type="Gene3D" id="3.40.50.300">
    <property type="entry name" value="P-loop containing nucleotide triphosphate hydrolases"/>
    <property type="match status" value="2"/>
</dbReference>
<dbReference type="GO" id="GO:0003677">
    <property type="term" value="F:DNA binding"/>
    <property type="evidence" value="ECO:0007669"/>
    <property type="project" value="UniProtKB-KW"/>
</dbReference>
<evidence type="ECO:0000256" key="1">
    <source>
        <dbReference type="ARBA" id="ARBA00007504"/>
    </source>
</evidence>
<evidence type="ECO:0000259" key="16">
    <source>
        <dbReference type="PROSITE" id="PS51192"/>
    </source>
</evidence>
<dbReference type="InterPro" id="IPR012340">
    <property type="entry name" value="NA-bd_OB-fold"/>
</dbReference>
<dbReference type="NCBIfam" id="NF008168">
    <property type="entry name" value="PRK10917.2-2"/>
    <property type="match status" value="1"/>
</dbReference>
<keyword evidence="8" id="KW-0238">DNA-binding</keyword>
<evidence type="ECO:0000256" key="10">
    <source>
        <dbReference type="ARBA" id="ARBA00023204"/>
    </source>
</evidence>
<evidence type="ECO:0000256" key="14">
    <source>
        <dbReference type="ARBA" id="ARBA00048988"/>
    </source>
</evidence>
<dbReference type="GO" id="GO:0006281">
    <property type="term" value="P:DNA repair"/>
    <property type="evidence" value="ECO:0007669"/>
    <property type="project" value="UniProtKB-UniRule"/>
</dbReference>
<comment type="similarity">
    <text evidence="1 15">Belongs to the helicase family. RecG subfamily.</text>
</comment>
<keyword evidence="10 15" id="KW-0234">DNA repair</keyword>
<keyword evidence="6 15" id="KW-0347">Helicase</keyword>
<keyword evidence="4 15" id="KW-0227">DNA damage</keyword>
<evidence type="ECO:0000256" key="12">
    <source>
        <dbReference type="ARBA" id="ARBA00034617"/>
    </source>
</evidence>
<comment type="catalytic activity">
    <reaction evidence="12 15">
        <text>Couples ATP hydrolysis with the unwinding of duplex DNA by translocating in the 3'-5' direction.</text>
        <dbReference type="EC" id="5.6.2.4"/>
    </reaction>
</comment>
<dbReference type="InterPro" id="IPR045562">
    <property type="entry name" value="RecG_dom3_C"/>
</dbReference>
<dbReference type="SUPFAM" id="SSF52540">
    <property type="entry name" value="P-loop containing nucleoside triphosphate hydrolases"/>
    <property type="match status" value="2"/>
</dbReference>
<accession>A0A7C4TB79</accession>
<dbReference type="InterPro" id="IPR011545">
    <property type="entry name" value="DEAD/DEAH_box_helicase_dom"/>
</dbReference>
<dbReference type="Pfam" id="PF19833">
    <property type="entry name" value="RecG_dom3_C"/>
    <property type="match status" value="1"/>
</dbReference>
<dbReference type="PROSITE" id="PS51194">
    <property type="entry name" value="HELICASE_CTER"/>
    <property type="match status" value="1"/>
</dbReference>
<dbReference type="PANTHER" id="PTHR47964">
    <property type="entry name" value="ATP-DEPENDENT DNA HELICASE HOMOLOG RECG, CHLOROPLASTIC"/>
    <property type="match status" value="1"/>
</dbReference>
<feature type="domain" description="Helicase C-terminal" evidence="17">
    <location>
        <begin position="460"/>
        <end position="620"/>
    </location>
</feature>
<evidence type="ECO:0000256" key="4">
    <source>
        <dbReference type="ARBA" id="ARBA00022763"/>
    </source>
</evidence>
<keyword evidence="5 15" id="KW-0378">Hydrolase</keyword>
<protein>
    <recommendedName>
        <fullName evidence="2 15">ATP-dependent DNA helicase RecG</fullName>
        <ecNumber evidence="13 15">5.6.2.4</ecNumber>
    </recommendedName>
</protein>
<dbReference type="SMART" id="SM00487">
    <property type="entry name" value="DEXDc"/>
    <property type="match status" value="1"/>
</dbReference>
<comment type="caution">
    <text evidence="18">The sequence shown here is derived from an EMBL/GenBank/DDBJ whole genome shotgun (WGS) entry which is preliminary data.</text>
</comment>
<gene>
    <name evidence="18" type="primary">recG</name>
    <name evidence="18" type="ORF">ENV60_03715</name>
</gene>
<proteinExistence type="inferred from homology"/>
<dbReference type="GO" id="GO:0016787">
    <property type="term" value="F:hydrolase activity"/>
    <property type="evidence" value="ECO:0007669"/>
    <property type="project" value="UniProtKB-KW"/>
</dbReference>
<evidence type="ECO:0000256" key="8">
    <source>
        <dbReference type="ARBA" id="ARBA00023125"/>
    </source>
</evidence>
<evidence type="ECO:0000256" key="5">
    <source>
        <dbReference type="ARBA" id="ARBA00022801"/>
    </source>
</evidence>
<dbReference type="GO" id="GO:0006310">
    <property type="term" value="P:DNA recombination"/>
    <property type="evidence" value="ECO:0007669"/>
    <property type="project" value="UniProtKB-UniRule"/>
</dbReference>
<dbReference type="GO" id="GO:0043138">
    <property type="term" value="F:3'-5' DNA helicase activity"/>
    <property type="evidence" value="ECO:0007669"/>
    <property type="project" value="UniProtKB-EC"/>
</dbReference>
<dbReference type="SUPFAM" id="SSF50249">
    <property type="entry name" value="Nucleic acid-binding proteins"/>
    <property type="match status" value="1"/>
</dbReference>
<dbReference type="InterPro" id="IPR047112">
    <property type="entry name" value="RecG/Mfd"/>
</dbReference>
<organism evidence="18">
    <name type="scientific">candidate division WOR-3 bacterium</name>
    <dbReference type="NCBI Taxonomy" id="2052148"/>
    <lineage>
        <taxon>Bacteria</taxon>
        <taxon>Bacteria division WOR-3</taxon>
    </lineage>
</organism>
<evidence type="ECO:0000313" key="18">
    <source>
        <dbReference type="EMBL" id="HGV97388.1"/>
    </source>
</evidence>
<dbReference type="Gene3D" id="2.40.50.140">
    <property type="entry name" value="Nucleic acid-binding proteins"/>
    <property type="match status" value="1"/>
</dbReference>
<comment type="function">
    <text evidence="15">Plays a critical role in recombination and DNA repair. Helps process Holliday junction intermediates to mature products by catalyzing branch migration. Has replication fork regression activity, unwinds stalled or blocked replication forks to make a HJ that can be resolved. Has a DNA unwinding activity characteristic of a DNA helicase with 3'-5' polarity.</text>
</comment>
<dbReference type="CDD" id="cd04488">
    <property type="entry name" value="RecG_wedge_OBF"/>
    <property type="match status" value="1"/>
</dbReference>
<feature type="domain" description="Helicase ATP-binding" evidence="16">
    <location>
        <begin position="280"/>
        <end position="441"/>
    </location>
</feature>
<evidence type="ECO:0000256" key="3">
    <source>
        <dbReference type="ARBA" id="ARBA00022741"/>
    </source>
</evidence>
<evidence type="ECO:0000256" key="11">
    <source>
        <dbReference type="ARBA" id="ARBA00023235"/>
    </source>
</evidence>
<dbReference type="AlphaFoldDB" id="A0A7C4TB79"/>
<evidence type="ECO:0000256" key="7">
    <source>
        <dbReference type="ARBA" id="ARBA00022840"/>
    </source>
</evidence>
<name>A0A7C4TB79_UNCW3</name>
<dbReference type="InterPro" id="IPR014001">
    <property type="entry name" value="Helicase_ATP-bd"/>
</dbReference>
<evidence type="ECO:0000256" key="9">
    <source>
        <dbReference type="ARBA" id="ARBA00023172"/>
    </source>
</evidence>
<sequence length="692" mass="78708">MIKKTFLRLDSSVQYIKGIGPRRALYLKRIGVETVRDLLFLVPRRYFDYSNIAKIRDLKIDDEVTVIGRIQLIQIKQSRQRGEVLNVVISDETGSIELKWFNRPDLKNKFSLGEYLLVSGKVNFFYHKQMINPLYEIIGEGEIEERERGTIIPVYPLTEGLSIWDIKRAVKIAIDECLDEIEESLPKSIIEKNHLLQLKQAIRALHQPERIEDTIQARRRLVYDEFFFFELALARRKAKTRTTTTISLKETGILTKKFLAALPFSLTSGQKDAITEIIQDMSGTKPMNRLLQGDVGSGKTVVALYAMLVAVENGCQAVMMAPTEILAEQHYLNHSELLKNIGIDAFLLTGSTKGSLREEIVKKIGNGEAKIVFGTHALIEEEIIFNRMGLAVVDEQHRFGVMQRAALVNKGINPHFLVLSATPIPRTLALTLYGDLDISTLPDKPSGRGEVITKVASEKEKASIYKFINNELHQGRQAFVVCPIIEKSEKVDLKSATEIYEEIKRNFSDFSIGLIHGRLNTQERIKVMDEFRKGITNILVATTVIEVGVDIPNATIMLILHPERFGLAQLHQLRGRIGRGAERAYCFLLLDRFVRPETYERIAFFEKNNNGFALARKDMKLRGPGEILGKRQHGLPDIKIGDIEEDQELLFLARDDAFFIVSKDPELKLPEHYPVRCQLTKFAQKEELLRIG</sequence>
<dbReference type="EMBL" id="DTGZ01000069">
    <property type="protein sequence ID" value="HGV97388.1"/>
    <property type="molecule type" value="Genomic_DNA"/>
</dbReference>
<dbReference type="Pfam" id="PF00271">
    <property type="entry name" value="Helicase_C"/>
    <property type="match status" value="1"/>
</dbReference>
<dbReference type="GO" id="GO:0005524">
    <property type="term" value="F:ATP binding"/>
    <property type="evidence" value="ECO:0007669"/>
    <property type="project" value="UniProtKB-KW"/>
</dbReference>
<dbReference type="CDD" id="cd17992">
    <property type="entry name" value="DEXHc_RecG"/>
    <property type="match status" value="1"/>
</dbReference>
<evidence type="ECO:0000256" key="6">
    <source>
        <dbReference type="ARBA" id="ARBA00022806"/>
    </source>
</evidence>
<dbReference type="InterPro" id="IPR004609">
    <property type="entry name" value="ATP-dep_DNA_helicase_RecG"/>
</dbReference>
<evidence type="ECO:0000256" key="2">
    <source>
        <dbReference type="ARBA" id="ARBA00017846"/>
    </source>
</evidence>
<dbReference type="NCBIfam" id="TIGR00643">
    <property type="entry name" value="recG"/>
    <property type="match status" value="1"/>
</dbReference>
<dbReference type="PROSITE" id="PS51192">
    <property type="entry name" value="HELICASE_ATP_BIND_1"/>
    <property type="match status" value="1"/>
</dbReference>
<dbReference type="EC" id="5.6.2.4" evidence="13 15"/>
<dbReference type="SMART" id="SM00490">
    <property type="entry name" value="HELICc"/>
    <property type="match status" value="1"/>
</dbReference>
<dbReference type="InterPro" id="IPR027417">
    <property type="entry name" value="P-loop_NTPase"/>
</dbReference>
<keyword evidence="11" id="KW-0413">Isomerase</keyword>
<keyword evidence="9 15" id="KW-0233">DNA recombination</keyword>
<dbReference type="NCBIfam" id="NF008165">
    <property type="entry name" value="PRK10917.1-3"/>
    <property type="match status" value="1"/>
</dbReference>
<reference evidence="18" key="1">
    <citation type="journal article" date="2020" name="mSystems">
        <title>Genome- and Community-Level Interaction Insights into Carbon Utilization and Element Cycling Functions of Hydrothermarchaeota in Hydrothermal Sediment.</title>
        <authorList>
            <person name="Zhou Z."/>
            <person name="Liu Y."/>
            <person name="Xu W."/>
            <person name="Pan J."/>
            <person name="Luo Z.H."/>
            <person name="Li M."/>
        </authorList>
    </citation>
    <scope>NUCLEOTIDE SEQUENCE [LARGE SCALE GENOMIC DNA]</scope>
    <source>
        <strain evidence="18">SpSt-774</strain>
    </source>
</reference>
<comment type="catalytic activity">
    <reaction evidence="14 15">
        <text>ATP + H2O = ADP + phosphate + H(+)</text>
        <dbReference type="Rhea" id="RHEA:13065"/>
        <dbReference type="ChEBI" id="CHEBI:15377"/>
        <dbReference type="ChEBI" id="CHEBI:15378"/>
        <dbReference type="ChEBI" id="CHEBI:30616"/>
        <dbReference type="ChEBI" id="CHEBI:43474"/>
        <dbReference type="ChEBI" id="CHEBI:456216"/>
        <dbReference type="EC" id="5.6.2.4"/>
    </reaction>
</comment>
<dbReference type="InterPro" id="IPR001650">
    <property type="entry name" value="Helicase_C-like"/>
</dbReference>